<evidence type="ECO:0000259" key="1">
    <source>
        <dbReference type="Pfam" id="PF18478"/>
    </source>
</evidence>
<dbReference type="InterPro" id="IPR041375">
    <property type="entry name" value="VapC45_PIN-like"/>
</dbReference>
<keyword evidence="3" id="KW-1185">Reference proteome</keyword>
<organism evidence="2 3">
    <name type="scientific">Luteolibacter rhizosphaerae</name>
    <dbReference type="NCBI Taxonomy" id="2989719"/>
    <lineage>
        <taxon>Bacteria</taxon>
        <taxon>Pseudomonadati</taxon>
        <taxon>Verrucomicrobiota</taxon>
        <taxon>Verrucomicrobiia</taxon>
        <taxon>Verrucomicrobiales</taxon>
        <taxon>Verrucomicrobiaceae</taxon>
        <taxon>Luteolibacter</taxon>
    </lineage>
</organism>
<accession>A0ABT3G984</accession>
<name>A0ABT3G984_9BACT</name>
<feature type="domain" description="VapC45 PIN like" evidence="1">
    <location>
        <begin position="1"/>
        <end position="86"/>
    </location>
</feature>
<evidence type="ECO:0000313" key="3">
    <source>
        <dbReference type="Proteomes" id="UP001165653"/>
    </source>
</evidence>
<evidence type="ECO:0000313" key="2">
    <source>
        <dbReference type="EMBL" id="MCW1916365.1"/>
    </source>
</evidence>
<gene>
    <name evidence="2" type="ORF">OJ996_22445</name>
</gene>
<dbReference type="RefSeq" id="WP_264515938.1">
    <property type="nucleotide sequence ID" value="NZ_JAPDDR010000014.1"/>
</dbReference>
<dbReference type="EMBL" id="JAPDDR010000014">
    <property type="protein sequence ID" value="MCW1916365.1"/>
    <property type="molecule type" value="Genomic_DNA"/>
</dbReference>
<dbReference type="Pfam" id="PF18478">
    <property type="entry name" value="PIN_10"/>
    <property type="match status" value="1"/>
</dbReference>
<dbReference type="Proteomes" id="UP001165653">
    <property type="component" value="Unassembled WGS sequence"/>
</dbReference>
<reference evidence="2" key="1">
    <citation type="submission" date="2022-10" db="EMBL/GenBank/DDBJ databases">
        <title>Luteolibacter sp. GHJ8, whole genome shotgun sequencing project.</title>
        <authorList>
            <person name="Zhao G."/>
            <person name="Shen L."/>
        </authorList>
    </citation>
    <scope>NUCLEOTIDE SEQUENCE</scope>
    <source>
        <strain evidence="2">GHJ8</strain>
    </source>
</reference>
<sequence length="132" mass="15455">MRIYFDENFSRNLTAGLRLIQEGRPSENVSIIWGPDEFGRGAADEDWIPKVAAKHGVVFTQDANIHRMRAQWDLCQENKIGMFFLKLPEGGWGYWQIVEEVVRRWRNVKELAGIKRPFGFIVDPRIKKPKRL</sequence>
<comment type="caution">
    <text evidence="2">The sequence shown here is derived from an EMBL/GenBank/DDBJ whole genome shotgun (WGS) entry which is preliminary data.</text>
</comment>
<proteinExistence type="predicted"/>
<protein>
    <recommendedName>
        <fullName evidence="1">VapC45 PIN like domain-containing protein</fullName>
    </recommendedName>
</protein>